<dbReference type="Pfam" id="PF02742">
    <property type="entry name" value="Fe_dep_repr_C"/>
    <property type="match status" value="1"/>
</dbReference>
<dbReference type="InterPro" id="IPR001367">
    <property type="entry name" value="Fe_dep_repressor"/>
</dbReference>
<sequence length="226" mass="24473">MPSETIEDYLKAIYHLQRTEGPPVSTSAVADRLDVTPPTATSMLKKLAAEGLLDREEFAGVEVTDAGEAIALEVIRHHRLIERFLADELDYDWTAVHDEADALEHHISEQFEDRLAEALGDPAHDPHGDPIPTAELDPIGPERSRPLVGVDPGTHAQIARVADRDADQLEYLAERGIEPGCLITVLAHTPIDTVAIDGPAGRVEIPVGIAESIRVHAEADPEAVHG</sequence>
<dbReference type="KEGG" id="harc:HARCEL1_03050"/>
<keyword evidence="11" id="KW-1185">Reference proteome</keyword>
<keyword evidence="7" id="KW-0804">Transcription</keyword>
<evidence type="ECO:0000256" key="2">
    <source>
        <dbReference type="ARBA" id="ARBA00007871"/>
    </source>
</evidence>
<dbReference type="PANTHER" id="PTHR33238">
    <property type="entry name" value="IRON (METAL) DEPENDENT REPRESSOR, DTXR FAMILY"/>
    <property type="match status" value="1"/>
</dbReference>
<comment type="subcellular location">
    <subcellularLocation>
        <location evidence="1">Cytoplasm</location>
    </subcellularLocation>
</comment>
<dbReference type="GO" id="GO:0003677">
    <property type="term" value="F:DNA binding"/>
    <property type="evidence" value="ECO:0007669"/>
    <property type="project" value="UniProtKB-KW"/>
</dbReference>
<evidence type="ECO:0000256" key="4">
    <source>
        <dbReference type="ARBA" id="ARBA00023004"/>
    </source>
</evidence>
<dbReference type="PANTHER" id="PTHR33238:SF7">
    <property type="entry name" value="IRON-DEPENDENT TRANSCRIPTIONAL REGULATOR"/>
    <property type="match status" value="1"/>
</dbReference>
<evidence type="ECO:0000259" key="9">
    <source>
        <dbReference type="PROSITE" id="PS50944"/>
    </source>
</evidence>
<dbReference type="InterPro" id="IPR050536">
    <property type="entry name" value="DtxR_MntR_Metal-Reg"/>
</dbReference>
<feature type="compositionally biased region" description="Basic and acidic residues" evidence="8">
    <location>
        <begin position="119"/>
        <end position="128"/>
    </location>
</feature>
<keyword evidence="5" id="KW-0805">Transcription regulation</keyword>
<comment type="similarity">
    <text evidence="2">Belongs to the DtxR/MntR family.</text>
</comment>
<evidence type="ECO:0000256" key="7">
    <source>
        <dbReference type="ARBA" id="ARBA00023163"/>
    </source>
</evidence>
<dbReference type="InterPro" id="IPR038157">
    <property type="entry name" value="FeoA_core_dom"/>
</dbReference>
<dbReference type="RefSeq" id="WP_108381132.1">
    <property type="nucleotide sequence ID" value="NZ_CP028858.1"/>
</dbReference>
<dbReference type="SMART" id="SM00899">
    <property type="entry name" value="FeoA"/>
    <property type="match status" value="1"/>
</dbReference>
<dbReference type="PROSITE" id="PS50944">
    <property type="entry name" value="HTH_DTXR"/>
    <property type="match status" value="1"/>
</dbReference>
<dbReference type="Proteomes" id="UP000244727">
    <property type="component" value="Chromosome"/>
</dbReference>
<dbReference type="SUPFAM" id="SSF46785">
    <property type="entry name" value="Winged helix' DNA-binding domain"/>
    <property type="match status" value="1"/>
</dbReference>
<evidence type="ECO:0000256" key="8">
    <source>
        <dbReference type="SAM" id="MobiDB-lite"/>
    </source>
</evidence>
<evidence type="ECO:0000313" key="11">
    <source>
        <dbReference type="Proteomes" id="UP000244727"/>
    </source>
</evidence>
<dbReference type="SUPFAM" id="SSF47979">
    <property type="entry name" value="Iron-dependent repressor protein, dimerization domain"/>
    <property type="match status" value="1"/>
</dbReference>
<reference evidence="10 11" key="1">
    <citation type="submission" date="2018-04" db="EMBL/GenBank/DDBJ databases">
        <title>Halococcoides cellulosivorans gen. nov., sp. nov., an extremely halophilic cellulose-utilizing haloarchaeon from hypersaline lakes.</title>
        <authorList>
            <person name="Sorokin D.Y."/>
            <person name="Toshchakov S.V."/>
            <person name="Samarov N.I."/>
            <person name="Korzhenkov A."/>
            <person name="Kublanov I.V."/>
        </authorList>
    </citation>
    <scope>NUCLEOTIDE SEQUENCE [LARGE SCALE GENOMIC DNA]</scope>
    <source>
        <strain evidence="10 11">HArcel1</strain>
    </source>
</reference>
<evidence type="ECO:0000313" key="10">
    <source>
        <dbReference type="EMBL" id="AWB26763.1"/>
    </source>
</evidence>
<dbReference type="GO" id="GO:0046914">
    <property type="term" value="F:transition metal ion binding"/>
    <property type="evidence" value="ECO:0007669"/>
    <property type="project" value="InterPro"/>
</dbReference>
<dbReference type="Pfam" id="PF01325">
    <property type="entry name" value="Fe_dep_repress"/>
    <property type="match status" value="1"/>
</dbReference>
<organism evidence="10 11">
    <name type="scientific">Halococcoides cellulosivorans</name>
    <dbReference type="NCBI Taxonomy" id="1679096"/>
    <lineage>
        <taxon>Archaea</taxon>
        <taxon>Methanobacteriati</taxon>
        <taxon>Methanobacteriota</taxon>
        <taxon>Stenosarchaea group</taxon>
        <taxon>Halobacteria</taxon>
        <taxon>Halobacteriales</taxon>
        <taxon>Haloarculaceae</taxon>
        <taxon>Halococcoides</taxon>
    </lineage>
</organism>
<name>A0A2R4WYZ8_9EURY</name>
<dbReference type="GO" id="GO:0005737">
    <property type="term" value="C:cytoplasm"/>
    <property type="evidence" value="ECO:0007669"/>
    <property type="project" value="UniProtKB-SubCell"/>
</dbReference>
<dbReference type="InterPro" id="IPR022687">
    <property type="entry name" value="HTH_DTXR"/>
</dbReference>
<dbReference type="Gene3D" id="2.30.30.90">
    <property type="match status" value="1"/>
</dbReference>
<dbReference type="Gene3D" id="1.10.60.10">
    <property type="entry name" value="Iron dependent repressor, metal binding and dimerisation domain"/>
    <property type="match status" value="1"/>
</dbReference>
<dbReference type="InterPro" id="IPR022689">
    <property type="entry name" value="Iron_dep_repressor"/>
</dbReference>
<dbReference type="InterPro" id="IPR007167">
    <property type="entry name" value="Fe-transptr_FeoA-like"/>
</dbReference>
<comment type="subunit">
    <text evidence="3">Homodimer.</text>
</comment>
<dbReference type="InterPro" id="IPR036388">
    <property type="entry name" value="WH-like_DNA-bd_sf"/>
</dbReference>
<dbReference type="SMART" id="SM00529">
    <property type="entry name" value="HTH_DTXR"/>
    <property type="match status" value="1"/>
</dbReference>
<protein>
    <submittedName>
        <fullName evidence="10">DtxR family transcriptional regulator</fullName>
    </submittedName>
</protein>
<dbReference type="GO" id="GO:0003700">
    <property type="term" value="F:DNA-binding transcription factor activity"/>
    <property type="evidence" value="ECO:0007669"/>
    <property type="project" value="InterPro"/>
</dbReference>
<dbReference type="EMBL" id="CP028858">
    <property type="protein sequence ID" value="AWB26763.1"/>
    <property type="molecule type" value="Genomic_DNA"/>
</dbReference>
<dbReference type="FunFam" id="1.10.60.10:FF:000004">
    <property type="entry name" value="DtxR family transcriptional regulator"/>
    <property type="match status" value="1"/>
</dbReference>
<dbReference type="AlphaFoldDB" id="A0A2R4WYZ8"/>
<evidence type="ECO:0000256" key="1">
    <source>
        <dbReference type="ARBA" id="ARBA00004496"/>
    </source>
</evidence>
<evidence type="ECO:0000256" key="5">
    <source>
        <dbReference type="ARBA" id="ARBA00023015"/>
    </source>
</evidence>
<keyword evidence="4" id="KW-0408">Iron</keyword>
<proteinExistence type="inferred from homology"/>
<dbReference type="Pfam" id="PF04023">
    <property type="entry name" value="FeoA"/>
    <property type="match status" value="1"/>
</dbReference>
<evidence type="ECO:0000256" key="6">
    <source>
        <dbReference type="ARBA" id="ARBA00023125"/>
    </source>
</evidence>
<feature type="domain" description="HTH dtxR-type" evidence="9">
    <location>
        <begin position="1"/>
        <end position="64"/>
    </location>
</feature>
<feature type="region of interest" description="Disordered" evidence="8">
    <location>
        <begin position="119"/>
        <end position="151"/>
    </location>
</feature>
<dbReference type="InterPro" id="IPR036390">
    <property type="entry name" value="WH_DNA-bd_sf"/>
</dbReference>
<dbReference type="InterPro" id="IPR008988">
    <property type="entry name" value="Transcriptional_repressor_C"/>
</dbReference>
<keyword evidence="6" id="KW-0238">DNA-binding</keyword>
<dbReference type="Gene3D" id="1.10.10.10">
    <property type="entry name" value="Winged helix-like DNA-binding domain superfamily/Winged helix DNA-binding domain"/>
    <property type="match status" value="1"/>
</dbReference>
<gene>
    <name evidence="10" type="ORF">HARCEL1_03050</name>
</gene>
<dbReference type="GeneID" id="36511451"/>
<evidence type="ECO:0000256" key="3">
    <source>
        <dbReference type="ARBA" id="ARBA00011738"/>
    </source>
</evidence>
<dbReference type="SUPFAM" id="SSF50037">
    <property type="entry name" value="C-terminal domain of transcriptional repressors"/>
    <property type="match status" value="1"/>
</dbReference>
<accession>A0A2R4WYZ8</accession>
<dbReference type="InterPro" id="IPR036421">
    <property type="entry name" value="Fe_dep_repressor_sf"/>
</dbReference>
<dbReference type="GO" id="GO:0046983">
    <property type="term" value="F:protein dimerization activity"/>
    <property type="evidence" value="ECO:0007669"/>
    <property type="project" value="InterPro"/>
</dbReference>